<dbReference type="RefSeq" id="WP_200687834.1">
    <property type="nucleotide sequence ID" value="NZ_JAEPRQ010000006.1"/>
</dbReference>
<protein>
    <submittedName>
        <fullName evidence="2">Uncharacterized protein</fullName>
    </submittedName>
</protein>
<accession>A0A934VZP1</accession>
<proteinExistence type="predicted"/>
<dbReference type="Proteomes" id="UP000640485">
    <property type="component" value="Unassembled WGS sequence"/>
</dbReference>
<name>A0A934VZP1_9RHOB</name>
<comment type="caution">
    <text evidence="2">The sequence shown here is derived from an EMBL/GenBank/DDBJ whole genome shotgun (WGS) entry which is preliminary data.</text>
</comment>
<evidence type="ECO:0000313" key="2">
    <source>
        <dbReference type="EMBL" id="MBK4217232.1"/>
    </source>
</evidence>
<keyword evidence="3" id="KW-1185">Reference proteome</keyword>
<dbReference type="AlphaFoldDB" id="A0A934VZP1"/>
<sequence length="108" mass="11375">MKRFLPIAGFCAAMLPLTAQASSDDAWQEFQANVDTACRALVEAPDDAEVTVEVNPFGSESFGAALVTVSFGDAGEDRMVCIYDKQSGDAEMTGAFTPAETDAEAANQ</sequence>
<keyword evidence="1" id="KW-0732">Signal</keyword>
<dbReference type="EMBL" id="JAEPRQ010000006">
    <property type="protein sequence ID" value="MBK4217232.1"/>
    <property type="molecule type" value="Genomic_DNA"/>
</dbReference>
<feature type="signal peptide" evidence="1">
    <location>
        <begin position="1"/>
        <end position="21"/>
    </location>
</feature>
<evidence type="ECO:0000313" key="3">
    <source>
        <dbReference type="Proteomes" id="UP000640485"/>
    </source>
</evidence>
<evidence type="ECO:0000256" key="1">
    <source>
        <dbReference type="SAM" id="SignalP"/>
    </source>
</evidence>
<organism evidence="2 3">
    <name type="scientific">Paracoccus caeni</name>
    <dbReference type="NCBI Taxonomy" id="657651"/>
    <lineage>
        <taxon>Bacteria</taxon>
        <taxon>Pseudomonadati</taxon>
        <taxon>Pseudomonadota</taxon>
        <taxon>Alphaproteobacteria</taxon>
        <taxon>Rhodobacterales</taxon>
        <taxon>Paracoccaceae</taxon>
        <taxon>Paracoccus</taxon>
    </lineage>
</organism>
<feature type="chain" id="PRO_5037028630" evidence="1">
    <location>
        <begin position="22"/>
        <end position="108"/>
    </location>
</feature>
<reference evidence="2" key="1">
    <citation type="submission" date="2021-01" db="EMBL/GenBank/DDBJ databases">
        <title>Paracoccus amoyensis sp. nov., isolated from the surface seawater along the coast of Xiamen Island, China.</title>
        <authorList>
            <person name="Lyu L."/>
        </authorList>
    </citation>
    <scope>NUCLEOTIDE SEQUENCE</scope>
    <source>
        <strain evidence="2">MJ17</strain>
    </source>
</reference>
<gene>
    <name evidence="2" type="ORF">JJJ17_14970</name>
</gene>